<gene>
    <name evidence="2" type="ORF">AU381_11435</name>
</gene>
<feature type="region of interest" description="Disordered" evidence="1">
    <location>
        <begin position="24"/>
        <end position="47"/>
    </location>
</feature>
<proteinExistence type="predicted"/>
<dbReference type="AlphaFoldDB" id="A0A178XJW6"/>
<comment type="caution">
    <text evidence="2">The sequence shown here is derived from an EMBL/GenBank/DDBJ whole genome shotgun (WGS) entry which is preliminary data.</text>
</comment>
<dbReference type="Proteomes" id="UP000094025">
    <property type="component" value="Unassembled WGS sequence"/>
</dbReference>
<dbReference type="EMBL" id="LPUX01000066">
    <property type="protein sequence ID" value="OAP35529.1"/>
    <property type="molecule type" value="Genomic_DNA"/>
</dbReference>
<evidence type="ECO:0000313" key="2">
    <source>
        <dbReference type="EMBL" id="OAP35529.1"/>
    </source>
</evidence>
<protein>
    <submittedName>
        <fullName evidence="2">Uncharacterized protein</fullName>
    </submittedName>
</protein>
<keyword evidence="3" id="KW-1185">Reference proteome</keyword>
<name>A0A178XJW6_9HYPH</name>
<organism evidence="2 3">
    <name type="scientific">Sinorhizobium glycinis</name>
    <dbReference type="NCBI Taxonomy" id="1472378"/>
    <lineage>
        <taxon>Bacteria</taxon>
        <taxon>Pseudomonadati</taxon>
        <taxon>Pseudomonadota</taxon>
        <taxon>Alphaproteobacteria</taxon>
        <taxon>Hyphomicrobiales</taxon>
        <taxon>Rhizobiaceae</taxon>
        <taxon>Sinorhizobium/Ensifer group</taxon>
        <taxon>Sinorhizobium</taxon>
    </lineage>
</organism>
<reference evidence="2 3" key="1">
    <citation type="journal article" date="2016" name="Int. J. Syst. Evol. Microbiol.">
        <title>Ensifer glycinis sp. nov., an novel rhizobial species associated with Glycine spp.</title>
        <authorList>
            <person name="Yan H."/>
            <person name="Yan J."/>
            <person name="Sui X.H."/>
            <person name="Wang E.T."/>
            <person name="Chen W.X."/>
            <person name="Zhang X.X."/>
            <person name="Chen W.F."/>
        </authorList>
    </citation>
    <scope>NUCLEOTIDE SEQUENCE [LARGE SCALE GENOMIC DNA]</scope>
    <source>
        <strain evidence="2 3">CCBAU 23380</strain>
    </source>
</reference>
<evidence type="ECO:0000313" key="3">
    <source>
        <dbReference type="Proteomes" id="UP000094025"/>
    </source>
</evidence>
<sequence>MNFPAILRPRYRGEAWHAMKQQKPLRPLRGSGYRNRDGRSFGLDSQNGQLRSIADPFLRGATMVAFFAMDRRQV</sequence>
<accession>A0A178XJW6</accession>
<evidence type="ECO:0000256" key="1">
    <source>
        <dbReference type="SAM" id="MobiDB-lite"/>
    </source>
</evidence>